<sequence>MSVQAYAAGPKTEPVNMEIVDGVPHILNGTIPSSGVEILELKEQWRIGGDDDEILLGVIVAALNDDDGNVYLLDNSLTQVNVFSPEGEFLRAISRNGEGPGEVNHPIHMLWMPDGALGIVQGYPGKIVKVNRKGDPMGTVSSMTADPSAGGFIIMRDAYFRNGIFAVCGERMTMSDEGFDRSRFLALWDLDGTETIRLLETNVPSPLGQPRYIEKDEYFVYGGRWTLGPDGRIYAAPERDFYSINVYKPDGSLERVIKREFTSWTRTPEEKAFIGPDMNMVVNGEVVEFEREVEDRDPCITNLRVFGTGELWVYHSFSGHDQPPGILQTYDIFDAEGLFWKQVAIAVPGDAQNDLLIWTDDRHAILIKGAGSGQAPGDGSGDEGDAEDGGEPIEIIYYSR</sequence>
<name>A0A948W6D7_UNCEI</name>
<dbReference type="EMBL" id="JAHJDP010000042">
    <property type="protein sequence ID" value="MBU2691015.1"/>
    <property type="molecule type" value="Genomic_DNA"/>
</dbReference>
<dbReference type="AlphaFoldDB" id="A0A948W6D7"/>
<comment type="caution">
    <text evidence="2">The sequence shown here is derived from an EMBL/GenBank/DDBJ whole genome shotgun (WGS) entry which is preliminary data.</text>
</comment>
<dbReference type="SUPFAM" id="SSF101898">
    <property type="entry name" value="NHL repeat"/>
    <property type="match status" value="1"/>
</dbReference>
<protein>
    <recommendedName>
        <fullName evidence="4">6-bladed beta-propeller</fullName>
    </recommendedName>
</protein>
<gene>
    <name evidence="2" type="ORF">KJ970_08800</name>
</gene>
<evidence type="ECO:0000313" key="3">
    <source>
        <dbReference type="Proteomes" id="UP000777784"/>
    </source>
</evidence>
<dbReference type="Pfam" id="PF17170">
    <property type="entry name" value="DUF5128"/>
    <property type="match status" value="1"/>
</dbReference>
<dbReference type="InterPro" id="IPR011042">
    <property type="entry name" value="6-blade_b-propeller_TolB-like"/>
</dbReference>
<feature type="region of interest" description="Disordered" evidence="1">
    <location>
        <begin position="369"/>
        <end position="392"/>
    </location>
</feature>
<organism evidence="2 3">
    <name type="scientific">Eiseniibacteriota bacterium</name>
    <dbReference type="NCBI Taxonomy" id="2212470"/>
    <lineage>
        <taxon>Bacteria</taxon>
        <taxon>Candidatus Eiseniibacteriota</taxon>
    </lineage>
</organism>
<proteinExistence type="predicted"/>
<evidence type="ECO:0000313" key="2">
    <source>
        <dbReference type="EMBL" id="MBU2691015.1"/>
    </source>
</evidence>
<dbReference type="Proteomes" id="UP000777784">
    <property type="component" value="Unassembled WGS sequence"/>
</dbReference>
<evidence type="ECO:0000256" key="1">
    <source>
        <dbReference type="SAM" id="MobiDB-lite"/>
    </source>
</evidence>
<dbReference type="Gene3D" id="2.120.10.30">
    <property type="entry name" value="TolB, C-terminal domain"/>
    <property type="match status" value="1"/>
</dbReference>
<evidence type="ECO:0008006" key="4">
    <source>
        <dbReference type="Google" id="ProtNLM"/>
    </source>
</evidence>
<accession>A0A948W6D7</accession>
<reference evidence="2" key="1">
    <citation type="submission" date="2021-05" db="EMBL/GenBank/DDBJ databases">
        <title>Energy efficiency and biological interactions define the core microbiome of deep oligotrophic groundwater.</title>
        <authorList>
            <person name="Mehrshad M."/>
            <person name="Lopez-Fernandez M."/>
            <person name="Bell E."/>
            <person name="Bernier-Latmani R."/>
            <person name="Bertilsson S."/>
            <person name="Dopson M."/>
        </authorList>
    </citation>
    <scope>NUCLEOTIDE SEQUENCE</scope>
    <source>
        <strain evidence="2">Modern_marine.mb.64</strain>
    </source>
</reference>
<feature type="compositionally biased region" description="Acidic residues" evidence="1">
    <location>
        <begin position="380"/>
        <end position="391"/>
    </location>
</feature>
<feature type="compositionally biased region" description="Gly residues" evidence="1">
    <location>
        <begin position="370"/>
        <end position="379"/>
    </location>
</feature>